<reference evidence="20" key="1">
    <citation type="submission" date="2016-08" db="EMBL/GenBank/DDBJ databases">
        <authorList>
            <person name="Seilhamer J.J."/>
        </authorList>
    </citation>
    <scope>NUCLEOTIDE SEQUENCE</scope>
    <source>
        <strain evidence="20">86</strain>
    </source>
</reference>
<evidence type="ECO:0000256" key="9">
    <source>
        <dbReference type="ARBA" id="ARBA00023015"/>
    </source>
</evidence>
<keyword evidence="7" id="KW-0067">ATP-binding</keyword>
<evidence type="ECO:0000256" key="5">
    <source>
        <dbReference type="ARBA" id="ARBA00022553"/>
    </source>
</evidence>
<feature type="domain" description="Response regulatory" evidence="19">
    <location>
        <begin position="4"/>
        <end position="120"/>
    </location>
</feature>
<dbReference type="CDD" id="cd00009">
    <property type="entry name" value="AAA"/>
    <property type="match status" value="1"/>
</dbReference>
<gene>
    <name evidence="20" type="ORF">KL86PLE_90055</name>
</gene>
<keyword evidence="13" id="KW-0535">Nitrogen fixation</keyword>
<dbReference type="PROSITE" id="PS50045">
    <property type="entry name" value="SIGMA54_INTERACT_4"/>
    <property type="match status" value="1"/>
</dbReference>
<dbReference type="Gene3D" id="1.10.10.60">
    <property type="entry name" value="Homeodomain-like"/>
    <property type="match status" value="1"/>
</dbReference>
<evidence type="ECO:0000256" key="2">
    <source>
        <dbReference type="ARBA" id="ARBA00019059"/>
    </source>
</evidence>
<dbReference type="InterPro" id="IPR002078">
    <property type="entry name" value="Sigma_54_int"/>
</dbReference>
<dbReference type="InterPro" id="IPR025944">
    <property type="entry name" value="Sigma_54_int_dom_CS"/>
</dbReference>
<comment type="function">
    <text evidence="16">Member of the two-component regulatory system NtrB/NtrC, which controls expression of the nitrogen-regulated (ntr) genes in response to nitrogen limitation. Phosphorylated NtrC binds directly to DNA and stimulates the formation of open promoter-sigma54-RNA polymerase complexes.</text>
</comment>
<dbReference type="GO" id="GO:0043565">
    <property type="term" value="F:sequence-specific DNA binding"/>
    <property type="evidence" value="ECO:0007669"/>
    <property type="project" value="InterPro"/>
</dbReference>
<dbReference type="InterPro" id="IPR025943">
    <property type="entry name" value="Sigma_54_int_dom_ATP-bd_2"/>
</dbReference>
<dbReference type="SUPFAM" id="SSF46689">
    <property type="entry name" value="Homeodomain-like"/>
    <property type="match status" value="1"/>
</dbReference>
<dbReference type="GO" id="GO:0006355">
    <property type="term" value="P:regulation of DNA-templated transcription"/>
    <property type="evidence" value="ECO:0007669"/>
    <property type="project" value="InterPro"/>
</dbReference>
<proteinExistence type="predicted"/>
<evidence type="ECO:0000256" key="3">
    <source>
        <dbReference type="ARBA" id="ARBA00022490"/>
    </source>
</evidence>
<keyword evidence="8" id="KW-0902">Two-component regulatory system</keyword>
<accession>A0A212LMI9</accession>
<dbReference type="PROSITE" id="PS50110">
    <property type="entry name" value="RESPONSE_REGULATORY"/>
    <property type="match status" value="1"/>
</dbReference>
<dbReference type="PROSITE" id="PS00676">
    <property type="entry name" value="SIGMA54_INTERACT_2"/>
    <property type="match status" value="1"/>
</dbReference>
<dbReference type="Gene3D" id="3.40.50.300">
    <property type="entry name" value="P-loop containing nucleotide triphosphate hydrolases"/>
    <property type="match status" value="1"/>
</dbReference>
<dbReference type="InterPro" id="IPR058031">
    <property type="entry name" value="AAA_lid_NorR"/>
</dbReference>
<dbReference type="PANTHER" id="PTHR32071">
    <property type="entry name" value="TRANSCRIPTIONAL REGULATORY PROTEIN"/>
    <property type="match status" value="1"/>
</dbReference>
<evidence type="ECO:0000256" key="16">
    <source>
        <dbReference type="ARBA" id="ARBA00043886"/>
    </source>
</evidence>
<organism evidence="20">
    <name type="scientific">uncultured Pleomorphomonas sp</name>
    <dbReference type="NCBI Taxonomy" id="442121"/>
    <lineage>
        <taxon>Bacteria</taxon>
        <taxon>Pseudomonadati</taxon>
        <taxon>Pseudomonadota</taxon>
        <taxon>Alphaproteobacteria</taxon>
        <taxon>Hyphomicrobiales</taxon>
        <taxon>Pleomorphomonadaceae</taxon>
        <taxon>Pleomorphomonas</taxon>
        <taxon>environmental samples</taxon>
    </lineage>
</organism>
<dbReference type="InterPro" id="IPR011006">
    <property type="entry name" value="CheY-like_superfamily"/>
</dbReference>
<dbReference type="EMBL" id="FMJD01000013">
    <property type="protein sequence ID" value="SCM78738.1"/>
    <property type="molecule type" value="Genomic_DNA"/>
</dbReference>
<comment type="subcellular location">
    <subcellularLocation>
        <location evidence="1">Cytoplasm</location>
    </subcellularLocation>
</comment>
<evidence type="ECO:0000256" key="12">
    <source>
        <dbReference type="ARBA" id="ARBA00023163"/>
    </source>
</evidence>
<dbReference type="PRINTS" id="PR01590">
    <property type="entry name" value="HTHFIS"/>
</dbReference>
<evidence type="ECO:0000259" key="19">
    <source>
        <dbReference type="PROSITE" id="PS50110"/>
    </source>
</evidence>
<evidence type="ECO:0000256" key="11">
    <source>
        <dbReference type="ARBA" id="ARBA00023159"/>
    </source>
</evidence>
<keyword evidence="10" id="KW-0238">DNA-binding</keyword>
<evidence type="ECO:0000256" key="13">
    <source>
        <dbReference type="ARBA" id="ARBA00023231"/>
    </source>
</evidence>
<dbReference type="SUPFAM" id="SSF52540">
    <property type="entry name" value="P-loop containing nucleoside triphosphate hydrolases"/>
    <property type="match status" value="1"/>
</dbReference>
<dbReference type="InterPro" id="IPR027417">
    <property type="entry name" value="P-loop_NTPase"/>
</dbReference>
<dbReference type="SUPFAM" id="SSF52172">
    <property type="entry name" value="CheY-like"/>
    <property type="match status" value="1"/>
</dbReference>
<evidence type="ECO:0000256" key="8">
    <source>
        <dbReference type="ARBA" id="ARBA00023012"/>
    </source>
</evidence>
<dbReference type="InterPro" id="IPR002197">
    <property type="entry name" value="HTH_Fis"/>
</dbReference>
<dbReference type="Pfam" id="PF00072">
    <property type="entry name" value="Response_reg"/>
    <property type="match status" value="1"/>
</dbReference>
<dbReference type="Pfam" id="PF00158">
    <property type="entry name" value="Sigma54_activat"/>
    <property type="match status" value="1"/>
</dbReference>
<dbReference type="InterPro" id="IPR001789">
    <property type="entry name" value="Sig_transdc_resp-reg_receiver"/>
</dbReference>
<dbReference type="InterPro" id="IPR009057">
    <property type="entry name" value="Homeodomain-like_sf"/>
</dbReference>
<evidence type="ECO:0000256" key="14">
    <source>
        <dbReference type="ARBA" id="ARBA00029881"/>
    </source>
</evidence>
<evidence type="ECO:0000256" key="6">
    <source>
        <dbReference type="ARBA" id="ARBA00022741"/>
    </source>
</evidence>
<evidence type="ECO:0000256" key="17">
    <source>
        <dbReference type="PROSITE-ProRule" id="PRU00169"/>
    </source>
</evidence>
<feature type="domain" description="Sigma-54 factor interaction" evidence="18">
    <location>
        <begin position="145"/>
        <end position="375"/>
    </location>
</feature>
<keyword evidence="5 17" id="KW-0597">Phosphoprotein</keyword>
<dbReference type="InterPro" id="IPR003593">
    <property type="entry name" value="AAA+_ATPase"/>
</dbReference>
<dbReference type="Pfam" id="PF02954">
    <property type="entry name" value="HTH_8"/>
    <property type="match status" value="1"/>
</dbReference>
<evidence type="ECO:0000313" key="20">
    <source>
        <dbReference type="EMBL" id="SCM78738.1"/>
    </source>
</evidence>
<dbReference type="RefSeq" id="WP_288198229.1">
    <property type="nucleotide sequence ID" value="NZ_LT608334.1"/>
</dbReference>
<dbReference type="AlphaFoldDB" id="A0A212LMI9"/>
<keyword evidence="12" id="KW-0804">Transcription</keyword>
<dbReference type="FunFam" id="3.40.50.300:FF:000006">
    <property type="entry name" value="DNA-binding transcriptional regulator NtrC"/>
    <property type="match status" value="1"/>
</dbReference>
<keyword evidence="11" id="KW-0010">Activator</keyword>
<evidence type="ECO:0000256" key="7">
    <source>
        <dbReference type="ARBA" id="ARBA00022840"/>
    </source>
</evidence>
<sequence>MAARILIVDDDPIQRRLLEEAVKRFGHQAVTADGGEAALALLAAARGDFQLMILDLVMPDLDGMAVLERLAKAGESLPVIVQTSRGSIDTVVGAMRAGAFDFIVKPVNHERLAVSIQNALKVTALEGEIRRSRRSTPAGLGFRDIITKSPEMARVLRLGERAATSGIPILIEGESGVGKELVARAIQGGSDRRNKPFVTVNCGAIPENLVQSTLFGHEKGAFTGAVDRHTGKFQEAHTGTLFLDEVGELPLDVQVQLLRAIQEGEIEPVGARRSQKVDFRLISATNRRLLDMVKEGRFREDLYYRLNVYPIFVPPLRDRREDIPLLVEHFVSRFAAEEGKRRITGIRPDAVAMLGAFNWPGNIRQLENAVFRAVILCDGGDLTVDEFPQIAAQTGHVSAIRRVEGADAPPPAEPVVVESVPSPAVPEDGLIGVAVNSGAGNDPAPFGFLRSLADDGHVRPLIAIEEEMIRLAIDHYGGRMAEVARRLGIGRSTLYRKLKEYGLADGDDDAGVAAE</sequence>
<evidence type="ECO:0000256" key="1">
    <source>
        <dbReference type="ARBA" id="ARBA00004496"/>
    </source>
</evidence>
<dbReference type="Gene3D" id="1.10.8.60">
    <property type="match status" value="1"/>
</dbReference>
<evidence type="ECO:0000256" key="15">
    <source>
        <dbReference type="ARBA" id="ARBA00031910"/>
    </source>
</evidence>
<evidence type="ECO:0000256" key="10">
    <source>
        <dbReference type="ARBA" id="ARBA00023125"/>
    </source>
</evidence>
<feature type="modified residue" description="4-aspartylphosphate" evidence="17">
    <location>
        <position position="55"/>
    </location>
</feature>
<dbReference type="InterPro" id="IPR025662">
    <property type="entry name" value="Sigma_54_int_dom_ATP-bd_1"/>
</dbReference>
<dbReference type="PANTHER" id="PTHR32071:SF95">
    <property type="entry name" value="DNA-BINDING TRANSCRIPTIONAL REGULATOR NTRC"/>
    <property type="match status" value="1"/>
</dbReference>
<dbReference type="Gene3D" id="3.40.50.2300">
    <property type="match status" value="1"/>
</dbReference>
<dbReference type="PROSITE" id="PS00688">
    <property type="entry name" value="SIGMA54_INTERACT_3"/>
    <property type="match status" value="1"/>
</dbReference>
<dbReference type="GO" id="GO:0005524">
    <property type="term" value="F:ATP binding"/>
    <property type="evidence" value="ECO:0007669"/>
    <property type="project" value="UniProtKB-KW"/>
</dbReference>
<name>A0A212LMI9_9HYPH</name>
<dbReference type="SMART" id="SM00382">
    <property type="entry name" value="AAA"/>
    <property type="match status" value="1"/>
</dbReference>
<keyword evidence="4" id="KW-0678">Repressor</keyword>
<evidence type="ECO:0000259" key="18">
    <source>
        <dbReference type="PROSITE" id="PS50045"/>
    </source>
</evidence>
<protein>
    <recommendedName>
        <fullName evidence="2">DNA-binding transcriptional regulator NtrC</fullName>
    </recommendedName>
    <alternativeName>
        <fullName evidence="14">Nitrogen regulation protein NR(I)</fullName>
    </alternativeName>
    <alternativeName>
        <fullName evidence="15">Nitrogen regulator I</fullName>
    </alternativeName>
</protein>
<dbReference type="GO" id="GO:0005737">
    <property type="term" value="C:cytoplasm"/>
    <property type="evidence" value="ECO:0007669"/>
    <property type="project" value="UniProtKB-SubCell"/>
</dbReference>
<dbReference type="GO" id="GO:0000160">
    <property type="term" value="P:phosphorelay signal transduction system"/>
    <property type="evidence" value="ECO:0007669"/>
    <property type="project" value="UniProtKB-KW"/>
</dbReference>
<dbReference type="SMART" id="SM00448">
    <property type="entry name" value="REC"/>
    <property type="match status" value="1"/>
</dbReference>
<keyword evidence="6" id="KW-0547">Nucleotide-binding</keyword>
<dbReference type="Pfam" id="PF25601">
    <property type="entry name" value="AAA_lid_14"/>
    <property type="match status" value="1"/>
</dbReference>
<keyword evidence="3" id="KW-0963">Cytoplasm</keyword>
<dbReference type="PROSITE" id="PS00675">
    <property type="entry name" value="SIGMA54_INTERACT_1"/>
    <property type="match status" value="1"/>
</dbReference>
<keyword evidence="9" id="KW-0805">Transcription regulation</keyword>
<evidence type="ECO:0000256" key="4">
    <source>
        <dbReference type="ARBA" id="ARBA00022491"/>
    </source>
</evidence>